<keyword evidence="3 5" id="KW-0732">Signal</keyword>
<sequence length="188" mass="19785">MQAAITLLLLCAGLAVGRPAVQAVGPCTKLSSSTTKWDVVDFGYSATSDSSAGSKANATTTDGSGGTIRFRLANAAVEYKANCSAQSADGPDFFDGKREYACSVPVQGDKATFTFSRQTGRLHIKQMWRCAKEFTGFQAEGGIALNLTCGEGGQRRTSSPLRRQTAVSKILCDNSPLSVPIENLSAFA</sequence>
<comment type="caution">
    <text evidence="7">The sequence shown here is derived from an EMBL/GenBank/DDBJ whole genome shotgun (WGS) entry which is preliminary data.</text>
</comment>
<evidence type="ECO:0000313" key="7">
    <source>
        <dbReference type="EMBL" id="KAJ6441337.1"/>
    </source>
</evidence>
<keyword evidence="2" id="KW-0964">Secreted</keyword>
<keyword evidence="7" id="KW-0489">Methyltransferase</keyword>
<dbReference type="Proteomes" id="UP001163105">
    <property type="component" value="Unassembled WGS sequence"/>
</dbReference>
<dbReference type="GO" id="GO:0008168">
    <property type="term" value="F:methyltransferase activity"/>
    <property type="evidence" value="ECO:0007669"/>
    <property type="project" value="UniProtKB-KW"/>
</dbReference>
<dbReference type="AlphaFoldDB" id="A0AB34FQA9"/>
<keyword evidence="8" id="KW-1185">Reference proteome</keyword>
<dbReference type="EMBL" id="JAQHRD010000005">
    <property type="protein sequence ID" value="KAJ6441337.1"/>
    <property type="molecule type" value="Genomic_DNA"/>
</dbReference>
<dbReference type="InterPro" id="IPR032382">
    <property type="entry name" value="AltA1"/>
</dbReference>
<name>A0AB34FQA9_9HYPO</name>
<evidence type="ECO:0000256" key="3">
    <source>
        <dbReference type="ARBA" id="ARBA00022729"/>
    </source>
</evidence>
<dbReference type="GO" id="GO:0032259">
    <property type="term" value="P:methylation"/>
    <property type="evidence" value="ECO:0007669"/>
    <property type="project" value="UniProtKB-KW"/>
</dbReference>
<protein>
    <submittedName>
        <fullName evidence="7">Ribosomal RNA adenine methylase transferase</fullName>
    </submittedName>
</protein>
<dbReference type="GO" id="GO:0005576">
    <property type="term" value="C:extracellular region"/>
    <property type="evidence" value="ECO:0007669"/>
    <property type="project" value="UniProtKB-SubCell"/>
</dbReference>
<evidence type="ECO:0000313" key="8">
    <source>
        <dbReference type="Proteomes" id="UP001163105"/>
    </source>
</evidence>
<evidence type="ECO:0000259" key="6">
    <source>
        <dbReference type="Pfam" id="PF16541"/>
    </source>
</evidence>
<evidence type="ECO:0000256" key="5">
    <source>
        <dbReference type="SAM" id="SignalP"/>
    </source>
</evidence>
<feature type="chain" id="PRO_5044331550" evidence="5">
    <location>
        <begin position="24"/>
        <end position="188"/>
    </location>
</feature>
<evidence type="ECO:0000256" key="2">
    <source>
        <dbReference type="ARBA" id="ARBA00022525"/>
    </source>
</evidence>
<comment type="subcellular location">
    <subcellularLocation>
        <location evidence="1">Secreted</location>
    </subcellularLocation>
</comment>
<evidence type="ECO:0000256" key="1">
    <source>
        <dbReference type="ARBA" id="ARBA00004613"/>
    </source>
</evidence>
<proteinExistence type="predicted"/>
<feature type="domain" description="AA1-like" evidence="6">
    <location>
        <begin position="59"/>
        <end position="155"/>
    </location>
</feature>
<accession>A0AB34FQA9</accession>
<feature type="signal peptide" evidence="5">
    <location>
        <begin position="1"/>
        <end position="23"/>
    </location>
</feature>
<keyword evidence="4" id="KW-1015">Disulfide bond</keyword>
<gene>
    <name evidence="7" type="ORF">O9K51_07133</name>
</gene>
<reference evidence="7" key="1">
    <citation type="submission" date="2023-01" db="EMBL/GenBank/DDBJ databases">
        <title>The growth and conidiation of Purpureocillium lavendulum are regulated by nitrogen source and histone H3K14 acetylation.</title>
        <authorList>
            <person name="Tang P."/>
            <person name="Han J."/>
            <person name="Zhang C."/>
            <person name="Tang P."/>
            <person name="Qi F."/>
            <person name="Zhang K."/>
            <person name="Liang L."/>
        </authorList>
    </citation>
    <scope>NUCLEOTIDE SEQUENCE</scope>
    <source>
        <strain evidence="7">YMF1.00683</strain>
    </source>
</reference>
<organism evidence="7 8">
    <name type="scientific">Purpureocillium lavendulum</name>
    <dbReference type="NCBI Taxonomy" id="1247861"/>
    <lineage>
        <taxon>Eukaryota</taxon>
        <taxon>Fungi</taxon>
        <taxon>Dikarya</taxon>
        <taxon>Ascomycota</taxon>
        <taxon>Pezizomycotina</taxon>
        <taxon>Sordariomycetes</taxon>
        <taxon>Hypocreomycetidae</taxon>
        <taxon>Hypocreales</taxon>
        <taxon>Ophiocordycipitaceae</taxon>
        <taxon>Purpureocillium</taxon>
    </lineage>
</organism>
<keyword evidence="7" id="KW-0808">Transferase</keyword>
<evidence type="ECO:0000256" key="4">
    <source>
        <dbReference type="ARBA" id="ARBA00023157"/>
    </source>
</evidence>
<dbReference type="Pfam" id="PF16541">
    <property type="entry name" value="AltA1"/>
    <property type="match status" value="1"/>
</dbReference>